<dbReference type="PANTHER" id="PTHR16184">
    <property type="entry name" value="ELONGATOR COMPLEX PROTEIN 6"/>
    <property type="match status" value="1"/>
</dbReference>
<dbReference type="Gene3D" id="3.40.50.300">
    <property type="entry name" value="P-loop containing nucleotide triphosphate hydrolases"/>
    <property type="match status" value="1"/>
</dbReference>
<comment type="similarity">
    <text evidence="2">Belongs to the ELP6 family.</text>
</comment>
<evidence type="ECO:0000313" key="4">
    <source>
        <dbReference type="Proteomes" id="UP001498398"/>
    </source>
</evidence>
<name>A0ABR1K5E0_9AGAR</name>
<dbReference type="InterPro" id="IPR027417">
    <property type="entry name" value="P-loop_NTPase"/>
</dbReference>
<comment type="pathway">
    <text evidence="1">tRNA modification; 5-methoxycarbonylmethyl-2-thiouridine-tRNA biosynthesis.</text>
</comment>
<dbReference type="EMBL" id="JBANRG010000002">
    <property type="protein sequence ID" value="KAK7470328.1"/>
    <property type="molecule type" value="Genomic_DNA"/>
</dbReference>
<proteinExistence type="inferred from homology"/>
<sequence>MFAPLNLPDGILALITDELPSPADFVLHQSLVSHLKQSTKDHKRRVIILSVSESWNRWQAISAKSNLNLTQLSSSGSLHFIDVVPMLGSPENPDSFRTLFERVNTVLDATETSTEPTLVILDDITTLEWIGYSALATTRFCRALRALCLKKGVTFLVRHHLAMPEEPGTLFRLLYQMCSYHIDVRPLSSGRSGAVSGEVALHAGPSLPPSTSVKLIPRSVALQYRLTESGVVFFERGSSRGVL</sequence>
<dbReference type="PANTHER" id="PTHR16184:SF6">
    <property type="entry name" value="ELONGATOR COMPLEX PROTEIN 6"/>
    <property type="match status" value="1"/>
</dbReference>
<accession>A0ABR1K5E0</accession>
<organism evidence="3 4">
    <name type="scientific">Marasmiellus scandens</name>
    <dbReference type="NCBI Taxonomy" id="2682957"/>
    <lineage>
        <taxon>Eukaryota</taxon>
        <taxon>Fungi</taxon>
        <taxon>Dikarya</taxon>
        <taxon>Basidiomycota</taxon>
        <taxon>Agaricomycotina</taxon>
        <taxon>Agaricomycetes</taxon>
        <taxon>Agaricomycetidae</taxon>
        <taxon>Agaricales</taxon>
        <taxon>Marasmiineae</taxon>
        <taxon>Omphalotaceae</taxon>
        <taxon>Marasmiellus</taxon>
    </lineage>
</organism>
<dbReference type="CDD" id="cd19495">
    <property type="entry name" value="Elp6"/>
    <property type="match status" value="1"/>
</dbReference>
<gene>
    <name evidence="3" type="ORF">VKT23_001759</name>
</gene>
<dbReference type="InterPro" id="IPR018627">
    <property type="entry name" value="ELP6"/>
</dbReference>
<evidence type="ECO:0008006" key="5">
    <source>
        <dbReference type="Google" id="ProtNLM"/>
    </source>
</evidence>
<protein>
    <recommendedName>
        <fullName evidence="5">Elongator complex protein 5</fullName>
    </recommendedName>
</protein>
<evidence type="ECO:0000256" key="2">
    <source>
        <dbReference type="ARBA" id="ARBA00008837"/>
    </source>
</evidence>
<evidence type="ECO:0000313" key="3">
    <source>
        <dbReference type="EMBL" id="KAK7470328.1"/>
    </source>
</evidence>
<reference evidence="3 4" key="1">
    <citation type="submission" date="2024-01" db="EMBL/GenBank/DDBJ databases">
        <title>A draft genome for the cacao thread blight pathogen Marasmiellus scandens.</title>
        <authorList>
            <person name="Baruah I.K."/>
            <person name="Leung J."/>
            <person name="Bukari Y."/>
            <person name="Amoako-Attah I."/>
            <person name="Meinhardt L.W."/>
            <person name="Bailey B.A."/>
            <person name="Cohen S.P."/>
        </authorList>
    </citation>
    <scope>NUCLEOTIDE SEQUENCE [LARGE SCALE GENOMIC DNA]</scope>
    <source>
        <strain evidence="3 4">GH-19</strain>
    </source>
</reference>
<dbReference type="Pfam" id="PF09807">
    <property type="entry name" value="ELP6"/>
    <property type="match status" value="1"/>
</dbReference>
<dbReference type="SUPFAM" id="SSF52540">
    <property type="entry name" value="P-loop containing nucleoside triphosphate hydrolases"/>
    <property type="match status" value="1"/>
</dbReference>
<dbReference type="Proteomes" id="UP001498398">
    <property type="component" value="Unassembled WGS sequence"/>
</dbReference>
<keyword evidence="4" id="KW-1185">Reference proteome</keyword>
<evidence type="ECO:0000256" key="1">
    <source>
        <dbReference type="ARBA" id="ARBA00005043"/>
    </source>
</evidence>
<comment type="caution">
    <text evidence="3">The sequence shown here is derived from an EMBL/GenBank/DDBJ whole genome shotgun (WGS) entry which is preliminary data.</text>
</comment>